<dbReference type="GO" id="GO:0005737">
    <property type="term" value="C:cytoplasm"/>
    <property type="evidence" value="ECO:0007669"/>
    <property type="project" value="UniProtKB-SubCell"/>
</dbReference>
<evidence type="ECO:0000256" key="4">
    <source>
        <dbReference type="ARBA" id="ARBA00023002"/>
    </source>
</evidence>
<dbReference type="Proteomes" id="UP001159641">
    <property type="component" value="Unassembled WGS sequence"/>
</dbReference>
<dbReference type="InterPro" id="IPR002347">
    <property type="entry name" value="SDR_fam"/>
</dbReference>
<evidence type="ECO:0000313" key="6">
    <source>
        <dbReference type="Proteomes" id="UP001159641"/>
    </source>
</evidence>
<accession>A0AB34GLX9</accession>
<dbReference type="GO" id="GO:0006729">
    <property type="term" value="P:tetrahydrobiopterin biosynthetic process"/>
    <property type="evidence" value="ECO:0007669"/>
    <property type="project" value="TreeGrafter"/>
</dbReference>
<comment type="caution">
    <text evidence="5">The sequence shown here is derived from an EMBL/GenBank/DDBJ whole genome shotgun (WGS) entry which is preliminary data.</text>
</comment>
<dbReference type="InterPro" id="IPR051721">
    <property type="entry name" value="Biopterin_syn/organic_redct"/>
</dbReference>
<dbReference type="EMBL" id="JAIQCJ010002147">
    <property type="protein sequence ID" value="KAJ8781346.1"/>
    <property type="molecule type" value="Genomic_DNA"/>
</dbReference>
<evidence type="ECO:0000313" key="5">
    <source>
        <dbReference type="EMBL" id="KAJ8781346.1"/>
    </source>
</evidence>
<keyword evidence="3" id="KW-0521">NADP</keyword>
<comment type="subcellular location">
    <subcellularLocation>
        <location evidence="1">Cytoplasm</location>
    </subcellularLocation>
</comment>
<gene>
    <name evidence="5" type="ORF">J1605_011330</name>
</gene>
<sequence>MEGCVGKVGGLGRALCVLTGASRGFGRTLAQLLAPLLSPGSVLVLSARSDEALRQLEAELGAERPGLRLVRVTADLSTEAGLQQLLGALRELPRPEGLQRVLLINNAGPLDTDMQQLARETSVDPDVRKRLQELKTKGELVDCRISAQKLLNLLQKDKFKSGAHVDFYDE</sequence>
<evidence type="ECO:0000256" key="3">
    <source>
        <dbReference type="ARBA" id="ARBA00022857"/>
    </source>
</evidence>
<organism evidence="5 6">
    <name type="scientific">Eschrichtius robustus</name>
    <name type="common">California gray whale</name>
    <name type="synonym">Eschrichtius gibbosus</name>
    <dbReference type="NCBI Taxonomy" id="9764"/>
    <lineage>
        <taxon>Eukaryota</taxon>
        <taxon>Metazoa</taxon>
        <taxon>Chordata</taxon>
        <taxon>Craniata</taxon>
        <taxon>Vertebrata</taxon>
        <taxon>Euteleostomi</taxon>
        <taxon>Mammalia</taxon>
        <taxon>Eutheria</taxon>
        <taxon>Laurasiatheria</taxon>
        <taxon>Artiodactyla</taxon>
        <taxon>Whippomorpha</taxon>
        <taxon>Cetacea</taxon>
        <taxon>Mysticeti</taxon>
        <taxon>Eschrichtiidae</taxon>
        <taxon>Eschrichtius</taxon>
    </lineage>
</organism>
<keyword evidence="6" id="KW-1185">Reference proteome</keyword>
<dbReference type="PANTHER" id="PTHR44085">
    <property type="entry name" value="SEPIAPTERIN REDUCTASE"/>
    <property type="match status" value="1"/>
</dbReference>
<dbReference type="GO" id="GO:0004757">
    <property type="term" value="F:sepiapterin reductase (NADP+) activity"/>
    <property type="evidence" value="ECO:0007669"/>
    <property type="project" value="TreeGrafter"/>
</dbReference>
<dbReference type="InterPro" id="IPR036291">
    <property type="entry name" value="NAD(P)-bd_dom_sf"/>
</dbReference>
<dbReference type="SUPFAM" id="SSF51735">
    <property type="entry name" value="NAD(P)-binding Rossmann-fold domains"/>
    <property type="match status" value="1"/>
</dbReference>
<keyword evidence="4" id="KW-0560">Oxidoreductase</keyword>
<dbReference type="Pfam" id="PF00106">
    <property type="entry name" value="adh_short"/>
    <property type="match status" value="1"/>
</dbReference>
<evidence type="ECO:0008006" key="7">
    <source>
        <dbReference type="Google" id="ProtNLM"/>
    </source>
</evidence>
<keyword evidence="2" id="KW-0963">Cytoplasm</keyword>
<reference evidence="5 6" key="1">
    <citation type="submission" date="2022-11" db="EMBL/GenBank/DDBJ databases">
        <title>Whole genome sequence of Eschrichtius robustus ER-17-0199.</title>
        <authorList>
            <person name="Bruniche-Olsen A."/>
            <person name="Black A.N."/>
            <person name="Fields C.J."/>
            <person name="Walden K."/>
            <person name="Dewoody J.A."/>
        </authorList>
    </citation>
    <scope>NUCLEOTIDE SEQUENCE [LARGE SCALE GENOMIC DNA]</scope>
    <source>
        <strain evidence="5">ER-17-0199</strain>
        <tissue evidence="5">Blubber</tissue>
    </source>
</reference>
<evidence type="ECO:0000256" key="1">
    <source>
        <dbReference type="ARBA" id="ARBA00004496"/>
    </source>
</evidence>
<evidence type="ECO:0000256" key="2">
    <source>
        <dbReference type="ARBA" id="ARBA00022490"/>
    </source>
</evidence>
<proteinExistence type="predicted"/>
<protein>
    <recommendedName>
        <fullName evidence="7">Sepiapterin reductase</fullName>
    </recommendedName>
</protein>
<dbReference type="AlphaFoldDB" id="A0AB34GLX9"/>
<name>A0AB34GLX9_ESCRO</name>
<dbReference type="Gene3D" id="3.40.50.720">
    <property type="entry name" value="NAD(P)-binding Rossmann-like Domain"/>
    <property type="match status" value="2"/>
</dbReference>
<dbReference type="PANTHER" id="PTHR44085:SF2">
    <property type="entry name" value="SEPIAPTERIN REDUCTASE"/>
    <property type="match status" value="1"/>
</dbReference>